<dbReference type="InterPro" id="IPR044769">
    <property type="entry name" value="PIKfyve_PIPKc"/>
</dbReference>
<organism evidence="7 8">
    <name type="scientific">Acer saccharum</name>
    <name type="common">Sugar maple</name>
    <dbReference type="NCBI Taxonomy" id="4024"/>
    <lineage>
        <taxon>Eukaryota</taxon>
        <taxon>Viridiplantae</taxon>
        <taxon>Streptophyta</taxon>
        <taxon>Embryophyta</taxon>
        <taxon>Tracheophyta</taxon>
        <taxon>Spermatophyta</taxon>
        <taxon>Magnoliopsida</taxon>
        <taxon>eudicotyledons</taxon>
        <taxon>Gunneridae</taxon>
        <taxon>Pentapetalae</taxon>
        <taxon>rosids</taxon>
        <taxon>malvids</taxon>
        <taxon>Sapindales</taxon>
        <taxon>Sapindaceae</taxon>
        <taxon>Hippocastanoideae</taxon>
        <taxon>Acereae</taxon>
        <taxon>Acer</taxon>
    </lineage>
</organism>
<dbReference type="GO" id="GO:0005524">
    <property type="term" value="F:ATP binding"/>
    <property type="evidence" value="ECO:0007669"/>
    <property type="project" value="UniProtKB-UniRule"/>
</dbReference>
<feature type="region of interest" description="Disordered" evidence="5">
    <location>
        <begin position="173"/>
        <end position="228"/>
    </location>
</feature>
<feature type="domain" description="PIPK" evidence="6">
    <location>
        <begin position="379"/>
        <end position="695"/>
    </location>
</feature>
<dbReference type="AlphaFoldDB" id="A0AA39REW1"/>
<sequence>MIACFRYASIDVHSVYLSPPKLYFSYDNQEWIQKEANEVRNRAEFLFTEVYNALHQISEKIGAGSEDGGMKTTESRLHITELEGMLQKDKEEFEVGTMDAAKNWTSACCFSNLSLSSSLRFDVLINICPVQLTTIYEKLVSSSEKLVEVNTTSKPGKGFSSFQSYLLDTKPDIHRNEGLSSDTGKADGVHKEREVDRDLNCRNEAEHCVSSSESVSNKSESQESGKVVRRAVSDGEFPTMANLSDTLDAAWTGENQPSSITAKENGYSLADSTLIDPSTTVKSVAASTNDNGAEMTRSVSSVSSTKGTDNMENYKSWVGMPFLNFYSSFNKNLSWKAQKLAVAEYNPIYVLSFRELERQNGARLLLPVGVNDTVVPVYDDEPTSIIAYALVSSEYYAQISGSERPKDTADSAVSSMLSDSMNPLSLTLWTTLLIVINVLVGQVMRASYLCLGPGAPRRICCPFELDFVRSLSRCKKWEAQGGKSNVFFAKTLDERFIIKQVTKTELESFIKFGAAYFKYLSESISTGSPTCLAKILGIYQVSLKHLKGGKESKMDVLVMENLLFKCNLTRLYDLKGSSRSRYNPDTSGSNKVLFDQNLIEAMPTSPIFVGSMAKRLLERAVWNDTAFLASVDVMDYSLLVGVDEENHELVLGIIDFMRQYTWDKHLETWVKTSGILGRSKNATPTVILMRRINWH</sequence>
<protein>
    <recommendedName>
        <fullName evidence="6">PIPK domain-containing protein</fullName>
    </recommendedName>
</protein>
<proteinExistence type="predicted"/>
<gene>
    <name evidence="7" type="ORF">LWI29_028861</name>
</gene>
<dbReference type="GO" id="GO:0000285">
    <property type="term" value="F:1-phosphatidylinositol-3-phosphate 5-kinase activity"/>
    <property type="evidence" value="ECO:0007669"/>
    <property type="project" value="InterPro"/>
</dbReference>
<dbReference type="SUPFAM" id="SSF56104">
    <property type="entry name" value="SAICAR synthase-like"/>
    <property type="match status" value="1"/>
</dbReference>
<dbReference type="GO" id="GO:0010008">
    <property type="term" value="C:endosome membrane"/>
    <property type="evidence" value="ECO:0007669"/>
    <property type="project" value="TreeGrafter"/>
</dbReference>
<dbReference type="Proteomes" id="UP001168877">
    <property type="component" value="Unassembled WGS sequence"/>
</dbReference>
<dbReference type="PANTHER" id="PTHR45748:SF21">
    <property type="entry name" value="1-PHOSPHATIDYLINOSITOL-3-PHOSPHATE 5-KINASE FAB1A"/>
    <property type="match status" value="1"/>
</dbReference>
<dbReference type="InterPro" id="IPR027483">
    <property type="entry name" value="PInositol-4-P-4/5-kinase_C_sf"/>
</dbReference>
<dbReference type="InterPro" id="IPR002498">
    <property type="entry name" value="PInositol-4-P-4/5-kinase_core"/>
</dbReference>
<feature type="compositionally biased region" description="Basic and acidic residues" evidence="5">
    <location>
        <begin position="184"/>
        <end position="207"/>
    </location>
</feature>
<keyword evidence="1 4" id="KW-0547">Nucleotide-binding</keyword>
<keyword evidence="8" id="KW-1185">Reference proteome</keyword>
<dbReference type="Gene3D" id="3.30.800.10">
    <property type="entry name" value="Phosphatidylinositol Phosphate Kinase II Beta"/>
    <property type="match status" value="1"/>
</dbReference>
<dbReference type="SMART" id="SM00330">
    <property type="entry name" value="PIPKc"/>
    <property type="match status" value="1"/>
</dbReference>
<dbReference type="PANTHER" id="PTHR45748">
    <property type="entry name" value="1-PHOSPHATIDYLINOSITOL 3-PHOSPHATE 5-KINASE-RELATED"/>
    <property type="match status" value="1"/>
</dbReference>
<dbReference type="InterPro" id="IPR027484">
    <property type="entry name" value="PInositol-4-P-5-kinase_N"/>
</dbReference>
<reference evidence="7" key="1">
    <citation type="journal article" date="2022" name="Plant J.">
        <title>Strategies of tolerance reflected in two North American maple genomes.</title>
        <authorList>
            <person name="McEvoy S.L."/>
            <person name="Sezen U.U."/>
            <person name="Trouern-Trend A."/>
            <person name="McMahon S.M."/>
            <person name="Schaberg P.G."/>
            <person name="Yang J."/>
            <person name="Wegrzyn J.L."/>
            <person name="Swenson N.G."/>
        </authorList>
    </citation>
    <scope>NUCLEOTIDE SEQUENCE</scope>
    <source>
        <strain evidence="7">NS2018</strain>
    </source>
</reference>
<dbReference type="Gene3D" id="3.30.810.10">
    <property type="entry name" value="2-Layer Sandwich"/>
    <property type="match status" value="1"/>
</dbReference>
<evidence type="ECO:0000259" key="6">
    <source>
        <dbReference type="PROSITE" id="PS51455"/>
    </source>
</evidence>
<dbReference type="Pfam" id="PF01504">
    <property type="entry name" value="PIP5K"/>
    <property type="match status" value="1"/>
</dbReference>
<comment type="caution">
    <text evidence="7">The sequence shown here is derived from an EMBL/GenBank/DDBJ whole genome shotgun (WGS) entry which is preliminary data.</text>
</comment>
<evidence type="ECO:0000313" key="7">
    <source>
        <dbReference type="EMBL" id="KAK0572265.1"/>
    </source>
</evidence>
<evidence type="ECO:0000256" key="2">
    <source>
        <dbReference type="ARBA" id="ARBA00022777"/>
    </source>
</evidence>
<dbReference type="GO" id="GO:0046854">
    <property type="term" value="P:phosphatidylinositol phosphate biosynthetic process"/>
    <property type="evidence" value="ECO:0007669"/>
    <property type="project" value="TreeGrafter"/>
</dbReference>
<accession>A0AA39REW1</accession>
<dbReference type="PROSITE" id="PS51455">
    <property type="entry name" value="PIPK"/>
    <property type="match status" value="1"/>
</dbReference>
<reference evidence="7" key="2">
    <citation type="submission" date="2023-06" db="EMBL/GenBank/DDBJ databases">
        <authorList>
            <person name="Swenson N.G."/>
            <person name="Wegrzyn J.L."/>
            <person name="Mcevoy S.L."/>
        </authorList>
    </citation>
    <scope>NUCLEOTIDE SEQUENCE</scope>
    <source>
        <strain evidence="7">NS2018</strain>
        <tissue evidence="7">Leaf</tissue>
    </source>
</reference>
<name>A0AA39REW1_ACESA</name>
<evidence type="ECO:0000256" key="4">
    <source>
        <dbReference type="PROSITE-ProRule" id="PRU00781"/>
    </source>
</evidence>
<keyword evidence="4" id="KW-0808">Transferase</keyword>
<evidence type="ECO:0000256" key="5">
    <source>
        <dbReference type="SAM" id="MobiDB-lite"/>
    </source>
</evidence>
<dbReference type="FunFam" id="3.30.810.10:FF:000001">
    <property type="entry name" value="1-phosphatidylinositol 3-phosphate 5-kinase FAB1"/>
    <property type="match status" value="1"/>
</dbReference>
<evidence type="ECO:0000256" key="1">
    <source>
        <dbReference type="ARBA" id="ARBA00022741"/>
    </source>
</evidence>
<keyword evidence="3 4" id="KW-0067">ATP-binding</keyword>
<feature type="compositionally biased region" description="Low complexity" evidence="5">
    <location>
        <begin position="210"/>
        <end position="224"/>
    </location>
</feature>
<dbReference type="CDD" id="cd17300">
    <property type="entry name" value="PIPKc_PIKfyve"/>
    <property type="match status" value="1"/>
</dbReference>
<keyword evidence="2 4" id="KW-0418">Kinase</keyword>
<evidence type="ECO:0000256" key="3">
    <source>
        <dbReference type="ARBA" id="ARBA00022840"/>
    </source>
</evidence>
<dbReference type="EMBL" id="JAUESC010000388">
    <property type="protein sequence ID" value="KAK0572265.1"/>
    <property type="molecule type" value="Genomic_DNA"/>
</dbReference>
<evidence type="ECO:0000313" key="8">
    <source>
        <dbReference type="Proteomes" id="UP001168877"/>
    </source>
</evidence>